<feature type="non-terminal residue" evidence="2">
    <location>
        <position position="1"/>
    </location>
</feature>
<gene>
    <name evidence="2" type="ORF">D0809_31165</name>
</gene>
<evidence type="ECO:0000259" key="1">
    <source>
        <dbReference type="Pfam" id="PF14322"/>
    </source>
</evidence>
<organism evidence="2 3">
    <name type="scientific">Flavobacterium circumlabens</name>
    <dbReference type="NCBI Taxonomy" id="2133765"/>
    <lineage>
        <taxon>Bacteria</taxon>
        <taxon>Pseudomonadati</taxon>
        <taxon>Bacteroidota</taxon>
        <taxon>Flavobacteriia</taxon>
        <taxon>Flavobacteriales</taxon>
        <taxon>Flavobacteriaceae</taxon>
        <taxon>Flavobacterium</taxon>
    </lineage>
</organism>
<evidence type="ECO:0000313" key="3">
    <source>
        <dbReference type="Proteomes" id="UP000298340"/>
    </source>
</evidence>
<dbReference type="RefSeq" id="WP_194100508.1">
    <property type="nucleotide sequence ID" value="NZ_QWDN01001437.1"/>
</dbReference>
<dbReference type="Proteomes" id="UP000298340">
    <property type="component" value="Unassembled WGS sequence"/>
</dbReference>
<accession>A0A4Y7U1L8</accession>
<reference evidence="2 3" key="1">
    <citation type="journal article" date="2018" name="Syst. Appl. Microbiol.">
        <title>Flavobacterium circumlabens sp. nov. and Flavobacterium cupreum sp. nov., two psychrotrophic species isolated from Antarctic environmental samples.</title>
        <authorList>
            <person name="Kralova S."/>
            <person name="Busse H.J."/>
            <person name="Svec P."/>
            <person name="Maslanova I."/>
            <person name="Stankova E."/>
            <person name="Bartak M."/>
            <person name="Sedlacek I."/>
        </authorList>
    </citation>
    <scope>NUCLEOTIDE SEQUENCE [LARGE SCALE GENOMIC DNA]</scope>
    <source>
        <strain evidence="2 3">CCM 8828</strain>
    </source>
</reference>
<evidence type="ECO:0000313" key="2">
    <source>
        <dbReference type="EMBL" id="TEB40330.1"/>
    </source>
</evidence>
<name>A0A4Y7U1L8_9FLAO</name>
<sequence>NVADAGPNNSNIKNEQSYYWEMHDQTNVDSEGNYWDACYKAIAHANQALESIKKLGDPAGLNPQKGEALLARAYAHFMLVTFWSNRYNPATAAK</sequence>
<protein>
    <submittedName>
        <fullName evidence="2">RagB/SusD family nutrient uptake outer membrane protein</fullName>
    </submittedName>
</protein>
<feature type="domain" description="SusD-like N-terminal" evidence="1">
    <location>
        <begin position="14"/>
        <end position="85"/>
    </location>
</feature>
<dbReference type="Gene3D" id="1.25.40.390">
    <property type="match status" value="1"/>
</dbReference>
<feature type="non-terminal residue" evidence="2">
    <location>
        <position position="94"/>
    </location>
</feature>
<dbReference type="InterPro" id="IPR011990">
    <property type="entry name" value="TPR-like_helical_dom_sf"/>
</dbReference>
<comment type="caution">
    <text evidence="2">The sequence shown here is derived from an EMBL/GenBank/DDBJ whole genome shotgun (WGS) entry which is preliminary data.</text>
</comment>
<dbReference type="AlphaFoldDB" id="A0A4Y7U1L8"/>
<proteinExistence type="predicted"/>
<dbReference type="SUPFAM" id="SSF48452">
    <property type="entry name" value="TPR-like"/>
    <property type="match status" value="1"/>
</dbReference>
<dbReference type="InterPro" id="IPR033985">
    <property type="entry name" value="SusD-like_N"/>
</dbReference>
<dbReference type="EMBL" id="QWDN01001437">
    <property type="protein sequence ID" value="TEB40330.1"/>
    <property type="molecule type" value="Genomic_DNA"/>
</dbReference>
<dbReference type="Pfam" id="PF14322">
    <property type="entry name" value="SusD-like_3"/>
    <property type="match status" value="1"/>
</dbReference>